<dbReference type="Proteomes" id="UP001238450">
    <property type="component" value="Unassembled WGS sequence"/>
</dbReference>
<sequence length="42" mass="4538">MSLRRCGKASPPRPSEQGQVAKLAKNAQTLSQNAFASMDYAK</sequence>
<name>A0AAJ1TLD3_9BACL</name>
<keyword evidence="3" id="KW-1185">Reference proteome</keyword>
<dbReference type="AlphaFoldDB" id="A0AAJ1TLD3"/>
<evidence type="ECO:0000313" key="2">
    <source>
        <dbReference type="EMBL" id="MDQ0416760.1"/>
    </source>
</evidence>
<comment type="caution">
    <text evidence="2">The sequence shown here is derived from an EMBL/GenBank/DDBJ whole genome shotgun (WGS) entry which is preliminary data.</text>
</comment>
<organism evidence="2 3">
    <name type="scientific">Croceifilum oryzae</name>
    <dbReference type="NCBI Taxonomy" id="1553429"/>
    <lineage>
        <taxon>Bacteria</taxon>
        <taxon>Bacillati</taxon>
        <taxon>Bacillota</taxon>
        <taxon>Bacilli</taxon>
        <taxon>Bacillales</taxon>
        <taxon>Thermoactinomycetaceae</taxon>
        <taxon>Croceifilum</taxon>
    </lineage>
</organism>
<dbReference type="EMBL" id="JAUSUV010000003">
    <property type="protein sequence ID" value="MDQ0416760.1"/>
    <property type="molecule type" value="Genomic_DNA"/>
</dbReference>
<evidence type="ECO:0000313" key="3">
    <source>
        <dbReference type="Proteomes" id="UP001238450"/>
    </source>
</evidence>
<protein>
    <submittedName>
        <fullName evidence="2">Uncharacterized protein</fullName>
    </submittedName>
</protein>
<accession>A0AAJ1TLD3</accession>
<proteinExistence type="predicted"/>
<feature type="region of interest" description="Disordered" evidence="1">
    <location>
        <begin position="1"/>
        <end position="24"/>
    </location>
</feature>
<evidence type="ECO:0000256" key="1">
    <source>
        <dbReference type="SAM" id="MobiDB-lite"/>
    </source>
</evidence>
<gene>
    <name evidence="2" type="ORF">J2Z48_000927</name>
</gene>
<reference evidence="2 3" key="1">
    <citation type="submission" date="2023-07" db="EMBL/GenBank/DDBJ databases">
        <title>Genomic Encyclopedia of Type Strains, Phase IV (KMG-IV): sequencing the most valuable type-strain genomes for metagenomic binning, comparative biology and taxonomic classification.</title>
        <authorList>
            <person name="Goeker M."/>
        </authorList>
    </citation>
    <scope>NUCLEOTIDE SEQUENCE [LARGE SCALE GENOMIC DNA]</scope>
    <source>
        <strain evidence="2 3">DSM 46876</strain>
    </source>
</reference>